<evidence type="ECO:0000313" key="4">
    <source>
        <dbReference type="EMBL" id="CAA6829676.1"/>
    </source>
</evidence>
<keyword evidence="1" id="KW-0472">Membrane</keyword>
<reference evidence="4" key="1">
    <citation type="submission" date="2020-01" db="EMBL/GenBank/DDBJ databases">
        <authorList>
            <person name="Meier V. D."/>
            <person name="Meier V D."/>
        </authorList>
    </citation>
    <scope>NUCLEOTIDE SEQUENCE</scope>
    <source>
        <strain evidence="4">HLG_WM_MAG_10</strain>
    </source>
</reference>
<dbReference type="InterPro" id="IPR036737">
    <property type="entry name" value="OmpA-like_sf"/>
</dbReference>
<evidence type="ECO:0000256" key="2">
    <source>
        <dbReference type="SAM" id="Coils"/>
    </source>
</evidence>
<dbReference type="PANTHER" id="PTHR30329">
    <property type="entry name" value="STATOR ELEMENT OF FLAGELLAR MOTOR COMPLEX"/>
    <property type="match status" value="1"/>
</dbReference>
<accession>A0A6S6U921</accession>
<dbReference type="Gene3D" id="3.30.1330.60">
    <property type="entry name" value="OmpA-like domain"/>
    <property type="match status" value="1"/>
</dbReference>
<dbReference type="CDD" id="cd07185">
    <property type="entry name" value="OmpA_C-like"/>
    <property type="match status" value="1"/>
</dbReference>
<gene>
    <name evidence="4" type="ORF">HELGO_WM61856</name>
</gene>
<feature type="coiled-coil region" evidence="2">
    <location>
        <begin position="27"/>
        <end position="107"/>
    </location>
</feature>
<dbReference type="InterPro" id="IPR006665">
    <property type="entry name" value="OmpA-like"/>
</dbReference>
<name>A0A6S6U921_9BACT</name>
<feature type="domain" description="OmpA-like" evidence="3">
    <location>
        <begin position="161"/>
        <end position="278"/>
    </location>
</feature>
<dbReference type="PROSITE" id="PS51123">
    <property type="entry name" value="OMPA_2"/>
    <property type="match status" value="1"/>
</dbReference>
<sequence length="289" mass="32668">MKPLFSLAYIAFLIAFLCSSCVGTKKFKSLEEEKLKLENTLLGTKQELSEAKRALNKLKDAASSSNQTQSGTIESLKQVLEENQSALDAAQSAMVGCQAQLQQMQKKMSDKDLLIKKELEPYQVIQNGLSLQNRSLRNIKEDINLIIAANPTRNFTQSLNKDELILSFDNKELFSASNRTISAAGKELLYQLAEVFKKYPSIYIDINGHVPVSASINENWKNSTRKTLSVLYTLTQKEITQDRIRVIGYGQFKPLFDESDPLSKQKNSRTEIILHYQNMALLKLIPIKK</sequence>
<dbReference type="PANTHER" id="PTHR30329:SF21">
    <property type="entry name" value="LIPOPROTEIN YIAD-RELATED"/>
    <property type="match status" value="1"/>
</dbReference>
<proteinExistence type="predicted"/>
<organism evidence="4">
    <name type="scientific">uncultured Aureispira sp</name>
    <dbReference type="NCBI Taxonomy" id="1331704"/>
    <lineage>
        <taxon>Bacteria</taxon>
        <taxon>Pseudomonadati</taxon>
        <taxon>Bacteroidota</taxon>
        <taxon>Saprospiria</taxon>
        <taxon>Saprospirales</taxon>
        <taxon>Saprospiraceae</taxon>
        <taxon>Aureispira</taxon>
        <taxon>environmental samples</taxon>
    </lineage>
</organism>
<protein>
    <recommendedName>
        <fullName evidence="3">OmpA-like domain-containing protein</fullName>
    </recommendedName>
</protein>
<dbReference type="Pfam" id="PF00691">
    <property type="entry name" value="OmpA"/>
    <property type="match status" value="1"/>
</dbReference>
<dbReference type="SUPFAM" id="SSF103088">
    <property type="entry name" value="OmpA-like"/>
    <property type="match status" value="1"/>
</dbReference>
<keyword evidence="2" id="KW-0175">Coiled coil</keyword>
<dbReference type="AlphaFoldDB" id="A0A6S6U921"/>
<evidence type="ECO:0000256" key="1">
    <source>
        <dbReference type="PROSITE-ProRule" id="PRU00473"/>
    </source>
</evidence>
<dbReference type="EMBL" id="CACVAQ010000510">
    <property type="protein sequence ID" value="CAA6829676.1"/>
    <property type="molecule type" value="Genomic_DNA"/>
</dbReference>
<dbReference type="GO" id="GO:0016020">
    <property type="term" value="C:membrane"/>
    <property type="evidence" value="ECO:0007669"/>
    <property type="project" value="UniProtKB-UniRule"/>
</dbReference>
<dbReference type="InterPro" id="IPR050330">
    <property type="entry name" value="Bact_OuterMem_StrucFunc"/>
</dbReference>
<evidence type="ECO:0000259" key="3">
    <source>
        <dbReference type="PROSITE" id="PS51123"/>
    </source>
</evidence>